<dbReference type="PROSITE" id="PS50297">
    <property type="entry name" value="ANK_REP_REGION"/>
    <property type="match status" value="2"/>
</dbReference>
<keyword evidence="2 3" id="KW-0040">ANK repeat</keyword>
<evidence type="ECO:0000313" key="5">
    <source>
        <dbReference type="Proteomes" id="UP001174691"/>
    </source>
</evidence>
<protein>
    <recommendedName>
        <fullName evidence="6">Ankyrin</fullName>
    </recommendedName>
</protein>
<evidence type="ECO:0000313" key="4">
    <source>
        <dbReference type="EMBL" id="KAJ9130935.1"/>
    </source>
</evidence>
<accession>A0AA38R0U7</accession>
<gene>
    <name evidence="4" type="ORF">NKR19_g9690</name>
</gene>
<dbReference type="Gene3D" id="1.25.40.20">
    <property type="entry name" value="Ankyrin repeat-containing domain"/>
    <property type="match status" value="3"/>
</dbReference>
<dbReference type="AlphaFoldDB" id="A0AA38R0U7"/>
<dbReference type="PANTHER" id="PTHR24123">
    <property type="entry name" value="ANKYRIN REPEAT-CONTAINING"/>
    <property type="match status" value="1"/>
</dbReference>
<evidence type="ECO:0008006" key="6">
    <source>
        <dbReference type="Google" id="ProtNLM"/>
    </source>
</evidence>
<dbReference type="Pfam" id="PF12796">
    <property type="entry name" value="Ank_2"/>
    <property type="match status" value="2"/>
</dbReference>
<dbReference type="EMBL" id="JANBVN010000250">
    <property type="protein sequence ID" value="KAJ9130935.1"/>
    <property type="molecule type" value="Genomic_DNA"/>
</dbReference>
<dbReference type="Pfam" id="PF13637">
    <property type="entry name" value="Ank_4"/>
    <property type="match status" value="1"/>
</dbReference>
<reference evidence="4" key="1">
    <citation type="submission" date="2022-07" db="EMBL/GenBank/DDBJ databases">
        <title>Fungi with potential for degradation of polypropylene.</title>
        <authorList>
            <person name="Gostincar C."/>
        </authorList>
    </citation>
    <scope>NUCLEOTIDE SEQUENCE</scope>
    <source>
        <strain evidence="4">EXF-13287</strain>
    </source>
</reference>
<name>A0AA38R0U7_9PEZI</name>
<organism evidence="4 5">
    <name type="scientific">Coniochaeta hoffmannii</name>
    <dbReference type="NCBI Taxonomy" id="91930"/>
    <lineage>
        <taxon>Eukaryota</taxon>
        <taxon>Fungi</taxon>
        <taxon>Dikarya</taxon>
        <taxon>Ascomycota</taxon>
        <taxon>Pezizomycotina</taxon>
        <taxon>Sordariomycetes</taxon>
        <taxon>Sordariomycetidae</taxon>
        <taxon>Coniochaetales</taxon>
        <taxon>Coniochaetaceae</taxon>
        <taxon>Coniochaeta</taxon>
    </lineage>
</organism>
<proteinExistence type="predicted"/>
<feature type="repeat" description="ANK" evidence="3">
    <location>
        <begin position="348"/>
        <end position="373"/>
    </location>
</feature>
<dbReference type="InterPro" id="IPR036770">
    <property type="entry name" value="Ankyrin_rpt-contain_sf"/>
</dbReference>
<keyword evidence="1" id="KW-0677">Repeat</keyword>
<dbReference type="PROSITE" id="PS50088">
    <property type="entry name" value="ANK_REPEAT"/>
    <property type="match status" value="2"/>
</dbReference>
<dbReference type="Proteomes" id="UP001174691">
    <property type="component" value="Unassembled WGS sequence"/>
</dbReference>
<dbReference type="PRINTS" id="PR01415">
    <property type="entry name" value="ANKYRIN"/>
</dbReference>
<keyword evidence="5" id="KW-1185">Reference proteome</keyword>
<comment type="caution">
    <text evidence="4">The sequence shown here is derived from an EMBL/GenBank/DDBJ whole genome shotgun (WGS) entry which is preliminary data.</text>
</comment>
<sequence length="597" mass="63952">MLPLGVKLGAPVAYENCRNESSLMPLFAGVHEHPLPSKWSIKDGSKDTLCSVLLSVILTTGRLASAMESTVAVRFLKAVITEGNSPLLKLLLKHGVNIHQRTDDTSAVEEMCQAETALKLSSSSAGRRIISAILDRANVERLKDLTPDEEGLGLLHRLATHENASGILWLVKDLVRRGLDVNAVSAQGSGHKSVLVHHADLSSFECAEALLELGADPTAVPLDEFTFDAAQAAMSYGNVSFLNKLFAYTTATTRATGPRMDWTRRYGIVVTLGKDPSKAIVGNAFHLASMNGVLEGLDFYLDHKLISGVDEASSDGHTALHFAAISSNVHVIDFLASRGANVMAKADDGSTPLHYAARNGHLVAVKALLRHGATESRDALARSPRMYAARLGHQDVVRCLEDTLGPDTATQAPPDSQHPSLSANQLKLMTKALEKAILSHDLDECERLIASGCPVDVAMPECGSCTALIRAILMENVDIVRCLLGNGARATKSACAEHGGHHNSSALELAISRAELNPIITEMVGKTADTALLNGAIAFLRSRFDAFRSKLGLETFRELLNLQPAKGWSPLCRAASLNLVDIMENCLSMGAKVDFEG</sequence>
<dbReference type="SUPFAM" id="SSF48403">
    <property type="entry name" value="Ankyrin repeat"/>
    <property type="match status" value="2"/>
</dbReference>
<feature type="repeat" description="ANK" evidence="3">
    <location>
        <begin position="315"/>
        <end position="347"/>
    </location>
</feature>
<dbReference type="PANTHER" id="PTHR24123:SF33">
    <property type="entry name" value="PROTEIN HOS4"/>
    <property type="match status" value="1"/>
</dbReference>
<evidence type="ECO:0000256" key="3">
    <source>
        <dbReference type="PROSITE-ProRule" id="PRU00023"/>
    </source>
</evidence>
<dbReference type="InterPro" id="IPR002110">
    <property type="entry name" value="Ankyrin_rpt"/>
</dbReference>
<evidence type="ECO:0000256" key="2">
    <source>
        <dbReference type="ARBA" id="ARBA00023043"/>
    </source>
</evidence>
<dbReference type="InterPro" id="IPR051165">
    <property type="entry name" value="Multifunctional_ANK_Repeat"/>
</dbReference>
<evidence type="ECO:0000256" key="1">
    <source>
        <dbReference type="ARBA" id="ARBA00022737"/>
    </source>
</evidence>
<dbReference type="SMART" id="SM00248">
    <property type="entry name" value="ANK"/>
    <property type="match status" value="7"/>
</dbReference>